<keyword evidence="1" id="KW-0472">Membrane</keyword>
<dbReference type="AlphaFoldDB" id="A0A0E9S7E0"/>
<feature type="transmembrane region" description="Helical" evidence="1">
    <location>
        <begin position="20"/>
        <end position="40"/>
    </location>
</feature>
<sequence>MSAWIIQVFIGVTQAHRLRICMCVCVCISVSLSLASSLSFHCKKIPQNSELFLSNKIKQY</sequence>
<dbReference type="EMBL" id="GBXM01071386">
    <property type="protein sequence ID" value="JAH37191.1"/>
    <property type="molecule type" value="Transcribed_RNA"/>
</dbReference>
<keyword evidence="1" id="KW-0812">Transmembrane</keyword>
<evidence type="ECO:0000256" key="1">
    <source>
        <dbReference type="SAM" id="Phobius"/>
    </source>
</evidence>
<name>A0A0E9S7E0_ANGAN</name>
<reference evidence="2" key="2">
    <citation type="journal article" date="2015" name="Fish Shellfish Immunol.">
        <title>Early steps in the European eel (Anguilla anguilla)-Vibrio vulnificus interaction in the gills: Role of the RtxA13 toxin.</title>
        <authorList>
            <person name="Callol A."/>
            <person name="Pajuelo D."/>
            <person name="Ebbesson L."/>
            <person name="Teles M."/>
            <person name="MacKenzie S."/>
            <person name="Amaro C."/>
        </authorList>
    </citation>
    <scope>NUCLEOTIDE SEQUENCE</scope>
</reference>
<evidence type="ECO:0000313" key="2">
    <source>
        <dbReference type="EMBL" id="JAH37191.1"/>
    </source>
</evidence>
<keyword evidence="1" id="KW-1133">Transmembrane helix</keyword>
<reference evidence="2" key="1">
    <citation type="submission" date="2014-11" db="EMBL/GenBank/DDBJ databases">
        <authorList>
            <person name="Amaro Gonzalez C."/>
        </authorList>
    </citation>
    <scope>NUCLEOTIDE SEQUENCE</scope>
</reference>
<proteinExistence type="predicted"/>
<accession>A0A0E9S7E0</accession>
<protein>
    <submittedName>
        <fullName evidence="2">Uncharacterized protein</fullName>
    </submittedName>
</protein>
<organism evidence="2">
    <name type="scientific">Anguilla anguilla</name>
    <name type="common">European freshwater eel</name>
    <name type="synonym">Muraena anguilla</name>
    <dbReference type="NCBI Taxonomy" id="7936"/>
    <lineage>
        <taxon>Eukaryota</taxon>
        <taxon>Metazoa</taxon>
        <taxon>Chordata</taxon>
        <taxon>Craniata</taxon>
        <taxon>Vertebrata</taxon>
        <taxon>Euteleostomi</taxon>
        <taxon>Actinopterygii</taxon>
        <taxon>Neopterygii</taxon>
        <taxon>Teleostei</taxon>
        <taxon>Anguilliformes</taxon>
        <taxon>Anguillidae</taxon>
        <taxon>Anguilla</taxon>
    </lineage>
</organism>